<comment type="caution">
    <text evidence="1">The sequence shown here is derived from an EMBL/GenBank/DDBJ whole genome shotgun (WGS) entry which is preliminary data.</text>
</comment>
<organism evidence="1">
    <name type="scientific">human gut metagenome</name>
    <dbReference type="NCBI Taxonomy" id="408170"/>
    <lineage>
        <taxon>unclassified sequences</taxon>
        <taxon>metagenomes</taxon>
        <taxon>organismal metagenomes</taxon>
    </lineage>
</organism>
<reference evidence="1" key="1">
    <citation type="journal article" date="2013" name="Environ. Microbiol.">
        <title>Microbiota from the distal guts of lean and obese adolescents exhibit partial functional redundancy besides clear differences in community structure.</title>
        <authorList>
            <person name="Ferrer M."/>
            <person name="Ruiz A."/>
            <person name="Lanza F."/>
            <person name="Haange S.B."/>
            <person name="Oberbach A."/>
            <person name="Till H."/>
            <person name="Bargiela R."/>
            <person name="Campoy C."/>
            <person name="Segura M.T."/>
            <person name="Richter M."/>
            <person name="von Bergen M."/>
            <person name="Seifert J."/>
            <person name="Suarez A."/>
        </authorList>
    </citation>
    <scope>NUCLEOTIDE SEQUENCE</scope>
</reference>
<proteinExistence type="predicted"/>
<gene>
    <name evidence="1" type="ORF">OBE_16807</name>
</gene>
<dbReference type="EMBL" id="AJWZ01011359">
    <property type="protein sequence ID" value="EKC45546.1"/>
    <property type="molecule type" value="Genomic_DNA"/>
</dbReference>
<dbReference type="Pfam" id="PF09411">
    <property type="entry name" value="PagL"/>
    <property type="match status" value="1"/>
</dbReference>
<evidence type="ECO:0008006" key="2">
    <source>
        <dbReference type="Google" id="ProtNLM"/>
    </source>
</evidence>
<evidence type="ECO:0000313" key="1">
    <source>
        <dbReference type="EMBL" id="EKC45546.1"/>
    </source>
</evidence>
<dbReference type="AlphaFoldDB" id="K1SDT2"/>
<protein>
    <recommendedName>
        <fullName evidence="2">Acyloxyacyl hydrolase</fullName>
    </recommendedName>
</protein>
<sequence length="307" mass="34395">YDFANPLELGNPVAIYLFQGARIARLSRRLSLNYEWNFGLSFGWKPYDRENNALNTMMGSRLNALLNVSFYLRWMLTHELDLTFGPTLTHFSNGNTTIPNAGLNSAGLQAGLTCNFGRTAAEARVARRIDGPDFRPHMTYDLVLFGSWRRKGVAFDGNQYASPDAYTVLGVNFAAMYNFGYKFRAGLSLDGVYDGSANVYIPDQITAVGDSPDLEFVKPGIDRQLALGLSARAEFVMPYFTIGIGLGRNILHKGGDMDYFYQTLALKVGVTRNSFVHIGYSLSDFHMPNFLMLGVGWRFNNRSPHHY</sequence>
<dbReference type="Gene3D" id="2.40.160.20">
    <property type="match status" value="1"/>
</dbReference>
<name>K1SDT2_9ZZZZ</name>
<feature type="non-terminal residue" evidence="1">
    <location>
        <position position="1"/>
    </location>
</feature>
<accession>K1SDT2</accession>
<dbReference type="InterPro" id="IPR018550">
    <property type="entry name" value="Lipid-A_deacylase-rel"/>
</dbReference>